<dbReference type="PANTHER" id="PTHR30055:SF226">
    <property type="entry name" value="HTH-TYPE TRANSCRIPTIONAL REGULATOR PKSA"/>
    <property type="match status" value="1"/>
</dbReference>
<dbReference type="PROSITE" id="PS01081">
    <property type="entry name" value="HTH_TETR_1"/>
    <property type="match status" value="1"/>
</dbReference>
<proteinExistence type="predicted"/>
<dbReference type="InterPro" id="IPR036271">
    <property type="entry name" value="Tet_transcr_reg_TetR-rel_C_sf"/>
</dbReference>
<evidence type="ECO:0000313" key="5">
    <source>
        <dbReference type="Proteomes" id="UP001501565"/>
    </source>
</evidence>
<dbReference type="EMBL" id="BAABBN010000015">
    <property type="protein sequence ID" value="GAA3938919.1"/>
    <property type="molecule type" value="Genomic_DNA"/>
</dbReference>
<dbReference type="Gene3D" id="1.10.357.10">
    <property type="entry name" value="Tetracycline Repressor, domain 2"/>
    <property type="match status" value="1"/>
</dbReference>
<feature type="DNA-binding region" description="H-T-H motif" evidence="2">
    <location>
        <begin position="37"/>
        <end position="56"/>
    </location>
</feature>
<dbReference type="InterPro" id="IPR001647">
    <property type="entry name" value="HTH_TetR"/>
</dbReference>
<gene>
    <name evidence="4" type="ORF">GCM10022277_38760</name>
</gene>
<feature type="domain" description="HTH tetR-type" evidence="3">
    <location>
        <begin position="14"/>
        <end position="74"/>
    </location>
</feature>
<name>A0ABP7N7V1_9GAMM</name>
<dbReference type="PANTHER" id="PTHR30055">
    <property type="entry name" value="HTH-TYPE TRANSCRIPTIONAL REGULATOR RUTR"/>
    <property type="match status" value="1"/>
</dbReference>
<sequence length="206" mass="22718">MVYRATPLTESKKSQCRERLLASGLKLVLEGGFSNLTISKVAQRAQVATGTMYRYFSSKGALCEDIFRTATNIELAKVTKTCQPPGTPTERMVTTLTEFAQRAIKGRRLAYALIAEPVDSMLDETRLQFRQAYAEQFAQLIQEGIECEEFHPQSPMISATAIVGAISEALIGPLSPENCNPIESQQLIKDIVSFCLRALATQHTAI</sequence>
<dbReference type="SUPFAM" id="SSF48498">
    <property type="entry name" value="Tetracyclin repressor-like, C-terminal domain"/>
    <property type="match status" value="1"/>
</dbReference>
<organism evidence="4 5">
    <name type="scientific">Litoribacillus peritrichatus</name>
    <dbReference type="NCBI Taxonomy" id="718191"/>
    <lineage>
        <taxon>Bacteria</taxon>
        <taxon>Pseudomonadati</taxon>
        <taxon>Pseudomonadota</taxon>
        <taxon>Gammaproteobacteria</taxon>
        <taxon>Oceanospirillales</taxon>
        <taxon>Oceanospirillaceae</taxon>
        <taxon>Litoribacillus</taxon>
    </lineage>
</organism>
<keyword evidence="5" id="KW-1185">Reference proteome</keyword>
<evidence type="ECO:0000256" key="1">
    <source>
        <dbReference type="ARBA" id="ARBA00023125"/>
    </source>
</evidence>
<dbReference type="PROSITE" id="PS50977">
    <property type="entry name" value="HTH_TETR_2"/>
    <property type="match status" value="1"/>
</dbReference>
<keyword evidence="1 2" id="KW-0238">DNA-binding</keyword>
<dbReference type="Proteomes" id="UP001501565">
    <property type="component" value="Unassembled WGS sequence"/>
</dbReference>
<reference evidence="5" key="1">
    <citation type="journal article" date="2019" name="Int. J. Syst. Evol. Microbiol.">
        <title>The Global Catalogue of Microorganisms (GCM) 10K type strain sequencing project: providing services to taxonomists for standard genome sequencing and annotation.</title>
        <authorList>
            <consortium name="The Broad Institute Genomics Platform"/>
            <consortium name="The Broad Institute Genome Sequencing Center for Infectious Disease"/>
            <person name="Wu L."/>
            <person name="Ma J."/>
        </authorList>
    </citation>
    <scope>NUCLEOTIDE SEQUENCE [LARGE SCALE GENOMIC DNA]</scope>
    <source>
        <strain evidence="5">JCM 17551</strain>
    </source>
</reference>
<dbReference type="PRINTS" id="PR00455">
    <property type="entry name" value="HTHTETR"/>
</dbReference>
<comment type="caution">
    <text evidence="4">The sequence shown here is derived from an EMBL/GenBank/DDBJ whole genome shotgun (WGS) entry which is preliminary data.</text>
</comment>
<dbReference type="Pfam" id="PF17932">
    <property type="entry name" value="TetR_C_24"/>
    <property type="match status" value="1"/>
</dbReference>
<dbReference type="Pfam" id="PF00440">
    <property type="entry name" value="TetR_N"/>
    <property type="match status" value="1"/>
</dbReference>
<protein>
    <submittedName>
        <fullName evidence="4">TetR/AcrR family transcriptional regulator</fullName>
    </submittedName>
</protein>
<dbReference type="InterPro" id="IPR050109">
    <property type="entry name" value="HTH-type_TetR-like_transc_reg"/>
</dbReference>
<evidence type="ECO:0000313" key="4">
    <source>
        <dbReference type="EMBL" id="GAA3938919.1"/>
    </source>
</evidence>
<accession>A0ABP7N7V1</accession>
<dbReference type="RefSeq" id="WP_344800294.1">
    <property type="nucleotide sequence ID" value="NZ_BAABBN010000015.1"/>
</dbReference>
<dbReference type="InterPro" id="IPR041490">
    <property type="entry name" value="KstR2_TetR_C"/>
</dbReference>
<dbReference type="InterPro" id="IPR009057">
    <property type="entry name" value="Homeodomain-like_sf"/>
</dbReference>
<dbReference type="SUPFAM" id="SSF46689">
    <property type="entry name" value="Homeodomain-like"/>
    <property type="match status" value="1"/>
</dbReference>
<evidence type="ECO:0000259" key="3">
    <source>
        <dbReference type="PROSITE" id="PS50977"/>
    </source>
</evidence>
<evidence type="ECO:0000256" key="2">
    <source>
        <dbReference type="PROSITE-ProRule" id="PRU00335"/>
    </source>
</evidence>
<dbReference type="InterPro" id="IPR023772">
    <property type="entry name" value="DNA-bd_HTH_TetR-type_CS"/>
</dbReference>